<dbReference type="InterPro" id="IPR003661">
    <property type="entry name" value="HisK_dim/P_dom"/>
</dbReference>
<feature type="domain" description="PAC" evidence="9">
    <location>
        <begin position="391"/>
        <end position="448"/>
    </location>
</feature>
<feature type="domain" description="PAC" evidence="9">
    <location>
        <begin position="263"/>
        <end position="316"/>
    </location>
</feature>
<feature type="coiled-coil region" evidence="6">
    <location>
        <begin position="842"/>
        <end position="869"/>
    </location>
</feature>
<dbReference type="InterPro" id="IPR001610">
    <property type="entry name" value="PAC"/>
</dbReference>
<dbReference type="Pfam" id="PF02518">
    <property type="entry name" value="HATPase_c"/>
    <property type="match status" value="1"/>
</dbReference>
<dbReference type="CDD" id="cd00130">
    <property type="entry name" value="PAS"/>
    <property type="match status" value="4"/>
</dbReference>
<dbReference type="Gene3D" id="1.10.287.130">
    <property type="match status" value="1"/>
</dbReference>
<dbReference type="PRINTS" id="PR00344">
    <property type="entry name" value="BCTRLSENSOR"/>
</dbReference>
<dbReference type="EC" id="2.7.13.3" evidence="2"/>
<keyword evidence="3" id="KW-0597">Phosphoprotein</keyword>
<dbReference type="InterPro" id="IPR003594">
    <property type="entry name" value="HATPase_dom"/>
</dbReference>
<feature type="domain" description="Histidine kinase" evidence="7">
    <location>
        <begin position="872"/>
        <end position="1097"/>
    </location>
</feature>
<dbReference type="PROSITE" id="PS50109">
    <property type="entry name" value="HIS_KIN"/>
    <property type="match status" value="1"/>
</dbReference>
<dbReference type="InterPro" id="IPR000014">
    <property type="entry name" value="PAS"/>
</dbReference>
<dbReference type="InterPro" id="IPR035965">
    <property type="entry name" value="PAS-like_dom_sf"/>
</dbReference>
<evidence type="ECO:0000313" key="11">
    <source>
        <dbReference type="Proteomes" id="UP000753802"/>
    </source>
</evidence>
<proteinExistence type="predicted"/>
<dbReference type="InterPro" id="IPR036097">
    <property type="entry name" value="HisK_dim/P_sf"/>
</dbReference>
<feature type="domain" description="PAC" evidence="9">
    <location>
        <begin position="649"/>
        <end position="701"/>
    </location>
</feature>
<dbReference type="Pfam" id="PF00989">
    <property type="entry name" value="PAS"/>
    <property type="match status" value="1"/>
</dbReference>
<dbReference type="InterPro" id="IPR052162">
    <property type="entry name" value="Sensor_kinase/Photoreceptor"/>
</dbReference>
<evidence type="ECO:0000313" key="10">
    <source>
        <dbReference type="EMBL" id="NCI51966.1"/>
    </source>
</evidence>
<dbReference type="Gene3D" id="3.30.565.10">
    <property type="entry name" value="Histidine kinase-like ATPase, C-terminal domain"/>
    <property type="match status" value="1"/>
</dbReference>
<keyword evidence="4" id="KW-0808">Transferase</keyword>
<dbReference type="InterPro" id="IPR004358">
    <property type="entry name" value="Sig_transdc_His_kin-like_C"/>
</dbReference>
<dbReference type="PANTHER" id="PTHR43304:SF1">
    <property type="entry name" value="PAC DOMAIN-CONTAINING PROTEIN"/>
    <property type="match status" value="1"/>
</dbReference>
<dbReference type="InterPro" id="IPR036890">
    <property type="entry name" value="HATPase_C_sf"/>
</dbReference>
<dbReference type="PANTHER" id="PTHR43304">
    <property type="entry name" value="PHYTOCHROME-LIKE PROTEIN CPH1"/>
    <property type="match status" value="1"/>
</dbReference>
<evidence type="ECO:0000256" key="4">
    <source>
        <dbReference type="ARBA" id="ARBA00022679"/>
    </source>
</evidence>
<feature type="domain" description="PAC" evidence="9">
    <location>
        <begin position="523"/>
        <end position="575"/>
    </location>
</feature>
<evidence type="ECO:0000256" key="1">
    <source>
        <dbReference type="ARBA" id="ARBA00000085"/>
    </source>
</evidence>
<dbReference type="CDD" id="cd00082">
    <property type="entry name" value="HisKA"/>
    <property type="match status" value="1"/>
</dbReference>
<evidence type="ECO:0000259" key="9">
    <source>
        <dbReference type="PROSITE" id="PS50113"/>
    </source>
</evidence>
<dbReference type="InterPro" id="IPR005467">
    <property type="entry name" value="His_kinase_dom"/>
</dbReference>
<dbReference type="EMBL" id="JAACJS010000015">
    <property type="protein sequence ID" value="NCI51966.1"/>
    <property type="molecule type" value="Genomic_DNA"/>
</dbReference>
<keyword evidence="6" id="KW-0175">Coiled coil</keyword>
<dbReference type="Pfam" id="PF00512">
    <property type="entry name" value="HisKA"/>
    <property type="match status" value="1"/>
</dbReference>
<dbReference type="SUPFAM" id="SSF47384">
    <property type="entry name" value="Homodimeric domain of signal transducing histidine kinase"/>
    <property type="match status" value="1"/>
</dbReference>
<evidence type="ECO:0000256" key="2">
    <source>
        <dbReference type="ARBA" id="ARBA00012438"/>
    </source>
</evidence>
<feature type="domain" description="PAS" evidence="8">
    <location>
        <begin position="576"/>
        <end position="646"/>
    </location>
</feature>
<dbReference type="InterPro" id="IPR013767">
    <property type="entry name" value="PAS_fold"/>
</dbReference>
<dbReference type="SUPFAM" id="SSF55785">
    <property type="entry name" value="PYP-like sensor domain (PAS domain)"/>
    <property type="match status" value="5"/>
</dbReference>
<reference evidence="10 11" key="1">
    <citation type="submission" date="2020-01" db="EMBL/GenBank/DDBJ databases">
        <title>Genome analysis.</title>
        <authorList>
            <person name="Wu S."/>
            <person name="Wang G."/>
        </authorList>
    </citation>
    <scope>NUCLEOTIDE SEQUENCE [LARGE SCALE GENOMIC DNA]</scope>
    <source>
        <strain evidence="10 11">SYL130</strain>
    </source>
</reference>
<dbReference type="SMART" id="SM00091">
    <property type="entry name" value="PAS"/>
    <property type="match status" value="5"/>
</dbReference>
<dbReference type="RefSeq" id="WP_161820228.1">
    <property type="nucleotide sequence ID" value="NZ_JAACJS010000015.1"/>
</dbReference>
<evidence type="ECO:0000256" key="6">
    <source>
        <dbReference type="SAM" id="Coils"/>
    </source>
</evidence>
<keyword evidence="11" id="KW-1185">Reference proteome</keyword>
<dbReference type="SUPFAM" id="SSF55874">
    <property type="entry name" value="ATPase domain of HSP90 chaperone/DNA topoisomerase II/histidine kinase"/>
    <property type="match status" value="1"/>
</dbReference>
<comment type="catalytic activity">
    <reaction evidence="1">
        <text>ATP + protein L-histidine = ADP + protein N-phospho-L-histidine.</text>
        <dbReference type="EC" id="2.7.13.3"/>
    </reaction>
</comment>
<dbReference type="InterPro" id="IPR013655">
    <property type="entry name" value="PAS_fold_3"/>
</dbReference>
<evidence type="ECO:0000259" key="7">
    <source>
        <dbReference type="PROSITE" id="PS50109"/>
    </source>
</evidence>
<dbReference type="SMART" id="SM00388">
    <property type="entry name" value="HisKA"/>
    <property type="match status" value="1"/>
</dbReference>
<comment type="caution">
    <text evidence="10">The sequence shown here is derived from an EMBL/GenBank/DDBJ whole genome shotgun (WGS) entry which is preliminary data.</text>
</comment>
<dbReference type="PROSITE" id="PS50112">
    <property type="entry name" value="PAS"/>
    <property type="match status" value="2"/>
</dbReference>
<evidence type="ECO:0000256" key="5">
    <source>
        <dbReference type="ARBA" id="ARBA00022777"/>
    </source>
</evidence>
<dbReference type="SMART" id="SM00086">
    <property type="entry name" value="PAC"/>
    <property type="match status" value="5"/>
</dbReference>
<dbReference type="SMART" id="SM00387">
    <property type="entry name" value="HATPase_c"/>
    <property type="match status" value="1"/>
</dbReference>
<evidence type="ECO:0000259" key="8">
    <source>
        <dbReference type="PROSITE" id="PS50112"/>
    </source>
</evidence>
<sequence>MSERNTIPGLQFLSGGGEMVRLMREKDWSQTAVGDPSTWPQSLRTTLSIILHSKFPMFLWWGKELTCFYNDAYRPSLGKHGKHPSILGEAAETAWAEIWPIIKPLIDQVLEGGEATWSEDQLIPIYRNGQLEDVYWTFSYSPVNDESNQVAGVLVTCNETTEKVRVLSQAAEREQNLTDALHQVEESDKRFRNTVKQAPLGITILRGRNFVPELANETYLQLVDRTEKELVGKPLFESLPEVKDIVEPLLNGVMDTGTTFHASELSVSLKRYGQEALGYFNLVYHPLREENGEVTGIMVVATEVTESVKAKHALTESEKQFRNLVMQSPIPMTIFMGPDFTVEMANSIMFEKIWRKKREEVLGKSILEVFPELKTQKYEELLNRVYTTGKAHTEIESVAYIQGNDGLKKFYLDFEYAPLFDTEKKVAGLIITVNDVTERVEARLKIEENERRLNIVIDSSELGTWEWDLVTDEMTYSKRYLEIFNYHDDPSMVQHEKHLAHIHPDDKPTREKAMRVALETGALQYQARIIWADGSTHWMEAKGKVFYDALGKPVKMIGTIRDISNDKNREQELRENEQRFRLLADSMPQHIWTADTEGNLNYFNKSVFDYSGFTQDEMVKKGWLDIVHPDDRPANIAAWTEAISTGNDFIFEHRFRRHDGEYRWQLSRAIPQRDEKGNIQMWVGTSTDIEDQKIFTSELEKQVEERTRELVYLNETLAQSEQRYHLMVEEVEDYAILYLNREGIVENWNKGAEKIKGYQAEEIIGKSFSIFYPEQERINKLPETLLQRAASEGKATHEGYRIRKDGTLLWASVAITAVHDDEGNVIGFSKVTHDLTDKKAAEDKIRLNAEQLAQKNKDLEKMNAELQSFAYVSSHDLQEPLRKIQTFASRILSKEAQNLSENAKDYFKRMQDAAGRMQTLIQDLLAYSRTSTTDRVFEKTDLGKIAEEVKMDIKETNPEKNVTIDVSNMCEVSVIPFQIRQLLYNLVGNAIKFAKPGVAPHVVISSKTVKGTDVKTEKLNPKLTYCHITVTDNGIGFDPQYRNRIFEVFQRLHGKDEYSGTGIGLAIVKKIVDNHNGAISATSEIGKGARFDIYLPM</sequence>
<dbReference type="InterPro" id="IPR013656">
    <property type="entry name" value="PAS_4"/>
</dbReference>
<dbReference type="InterPro" id="IPR000700">
    <property type="entry name" value="PAS-assoc_C"/>
</dbReference>
<organism evidence="10 11">
    <name type="scientific">Sediminibacterium roseum</name>
    <dbReference type="NCBI Taxonomy" id="1978412"/>
    <lineage>
        <taxon>Bacteria</taxon>
        <taxon>Pseudomonadati</taxon>
        <taxon>Bacteroidota</taxon>
        <taxon>Chitinophagia</taxon>
        <taxon>Chitinophagales</taxon>
        <taxon>Chitinophagaceae</taxon>
        <taxon>Sediminibacterium</taxon>
    </lineage>
</organism>
<dbReference type="Pfam" id="PF08448">
    <property type="entry name" value="PAS_4"/>
    <property type="match status" value="3"/>
</dbReference>
<dbReference type="NCBIfam" id="TIGR00229">
    <property type="entry name" value="sensory_box"/>
    <property type="match status" value="4"/>
</dbReference>
<protein>
    <recommendedName>
        <fullName evidence="2">histidine kinase</fullName>
        <ecNumber evidence="2">2.7.13.3</ecNumber>
    </recommendedName>
</protein>
<dbReference type="Gene3D" id="3.30.450.20">
    <property type="entry name" value="PAS domain"/>
    <property type="match status" value="6"/>
</dbReference>
<keyword evidence="5" id="KW-0418">Kinase</keyword>
<dbReference type="PROSITE" id="PS50113">
    <property type="entry name" value="PAC"/>
    <property type="match status" value="5"/>
</dbReference>
<feature type="domain" description="PAC" evidence="9">
    <location>
        <begin position="795"/>
        <end position="847"/>
    </location>
</feature>
<accession>A0ABX0A476</accession>
<name>A0ABX0A476_9BACT</name>
<evidence type="ECO:0000256" key="3">
    <source>
        <dbReference type="ARBA" id="ARBA00022553"/>
    </source>
</evidence>
<feature type="domain" description="PAS" evidence="8">
    <location>
        <begin position="720"/>
        <end position="774"/>
    </location>
</feature>
<dbReference type="Proteomes" id="UP000753802">
    <property type="component" value="Unassembled WGS sequence"/>
</dbReference>
<dbReference type="Pfam" id="PF08447">
    <property type="entry name" value="PAS_3"/>
    <property type="match status" value="2"/>
</dbReference>
<gene>
    <name evidence="10" type="ORF">GWC95_18725</name>
</gene>